<dbReference type="InterPro" id="IPR015813">
    <property type="entry name" value="Pyrv/PenolPyrv_kinase-like_dom"/>
</dbReference>
<gene>
    <name evidence="1" type="ORF">GCM10011494_33530</name>
</gene>
<dbReference type="PANTHER" id="PTHR42905:SF5">
    <property type="entry name" value="CARBOXYVINYL-CARBOXYPHOSPHONATE PHOSPHORYLMUTASE, CHLOROPLASTIC"/>
    <property type="match status" value="1"/>
</dbReference>
<dbReference type="GO" id="GO:0016833">
    <property type="term" value="F:oxo-acid-lyase activity"/>
    <property type="evidence" value="ECO:0007669"/>
    <property type="project" value="UniProtKB-ARBA"/>
</dbReference>
<dbReference type="PANTHER" id="PTHR42905">
    <property type="entry name" value="PHOSPHOENOLPYRUVATE CARBOXYLASE"/>
    <property type="match status" value="1"/>
</dbReference>
<evidence type="ECO:0000313" key="1">
    <source>
        <dbReference type="EMBL" id="GGC12038.1"/>
    </source>
</evidence>
<dbReference type="SUPFAM" id="SSF51621">
    <property type="entry name" value="Phosphoenolpyruvate/pyruvate domain"/>
    <property type="match status" value="1"/>
</dbReference>
<dbReference type="CDD" id="cd00377">
    <property type="entry name" value="ICL_PEPM"/>
    <property type="match status" value="1"/>
</dbReference>
<dbReference type="Proteomes" id="UP000608154">
    <property type="component" value="Unassembled WGS sequence"/>
</dbReference>
<dbReference type="InterPro" id="IPR040442">
    <property type="entry name" value="Pyrv_kinase-like_dom_sf"/>
</dbReference>
<proteinExistence type="predicted"/>
<dbReference type="AlphaFoldDB" id="A0A916TXH9"/>
<protein>
    <submittedName>
        <fullName evidence="1">Carboxyvinyl-carboxyphosphonate phosphorylmutase</fullName>
    </submittedName>
</protein>
<reference evidence="1" key="2">
    <citation type="submission" date="2020-09" db="EMBL/GenBank/DDBJ databases">
        <authorList>
            <person name="Sun Q."/>
            <person name="Zhou Y."/>
        </authorList>
    </citation>
    <scope>NUCLEOTIDE SEQUENCE</scope>
    <source>
        <strain evidence="1">CGMCC 1.15095</strain>
    </source>
</reference>
<keyword evidence="2" id="KW-1185">Reference proteome</keyword>
<name>A0A916TXH9_9SPHN</name>
<dbReference type="Pfam" id="PF13714">
    <property type="entry name" value="PEP_mutase"/>
    <property type="match status" value="1"/>
</dbReference>
<accession>A0A916TXH9</accession>
<sequence length="296" mass="31092">MTSAARLRAAMASGMIAAPGACDPFTARLIARAGFDVLYLGGNAVGLSFAKGQPIVTLTETCAHASAIVLATGLPLIVDGGAGFGSPLHVLRSVREIEHTGAAALHIDDQPYPKSPDYHRGEGGMVPIAEMQQRLRAAVEARLDTDFLLIARTDALRGSGLDEALVRARVYHSAGADAVMILDLGPEQMSEARRALPGVPLVWIGGVVPPVPDRAALAAAGFVIAVYPFNTIAAIAETVSALWTGFHASGRIEQPDALLERMRPELAEIAGMTDYWNLADDLAGQPRRGATRSNGQ</sequence>
<dbReference type="InterPro" id="IPR039556">
    <property type="entry name" value="ICL/PEPM"/>
</dbReference>
<organism evidence="1 2">
    <name type="scientific">Novosphingobium endophyticum</name>
    <dbReference type="NCBI Taxonomy" id="1955250"/>
    <lineage>
        <taxon>Bacteria</taxon>
        <taxon>Pseudomonadati</taxon>
        <taxon>Pseudomonadota</taxon>
        <taxon>Alphaproteobacteria</taxon>
        <taxon>Sphingomonadales</taxon>
        <taxon>Sphingomonadaceae</taxon>
        <taxon>Novosphingobium</taxon>
    </lineage>
</organism>
<reference evidence="1" key="1">
    <citation type="journal article" date="2014" name="Int. J. Syst. Evol. Microbiol.">
        <title>Complete genome sequence of Corynebacterium casei LMG S-19264T (=DSM 44701T), isolated from a smear-ripened cheese.</title>
        <authorList>
            <consortium name="US DOE Joint Genome Institute (JGI-PGF)"/>
            <person name="Walter F."/>
            <person name="Albersmeier A."/>
            <person name="Kalinowski J."/>
            <person name="Ruckert C."/>
        </authorList>
    </citation>
    <scope>NUCLEOTIDE SEQUENCE</scope>
    <source>
        <strain evidence="1">CGMCC 1.15095</strain>
    </source>
</reference>
<dbReference type="EMBL" id="BMHK01000032">
    <property type="protein sequence ID" value="GGC12038.1"/>
    <property type="molecule type" value="Genomic_DNA"/>
</dbReference>
<dbReference type="Gene3D" id="3.20.20.60">
    <property type="entry name" value="Phosphoenolpyruvate-binding domains"/>
    <property type="match status" value="1"/>
</dbReference>
<comment type="caution">
    <text evidence="1">The sequence shown here is derived from an EMBL/GenBank/DDBJ whole genome shotgun (WGS) entry which is preliminary data.</text>
</comment>
<evidence type="ECO:0000313" key="2">
    <source>
        <dbReference type="Proteomes" id="UP000608154"/>
    </source>
</evidence>